<name>A0A8S0YST2_ARCPL</name>
<dbReference type="Proteomes" id="UP000494256">
    <property type="component" value="Unassembled WGS sequence"/>
</dbReference>
<reference evidence="1 2" key="1">
    <citation type="submission" date="2020-04" db="EMBL/GenBank/DDBJ databases">
        <authorList>
            <person name="Wallbank WR R."/>
            <person name="Pardo Diaz C."/>
            <person name="Kozak K."/>
            <person name="Martin S."/>
            <person name="Jiggins C."/>
            <person name="Moest M."/>
            <person name="Warren A I."/>
            <person name="Byers J.R.P. K."/>
            <person name="Montejo-Kovacevich G."/>
            <person name="Yen C E."/>
        </authorList>
    </citation>
    <scope>NUCLEOTIDE SEQUENCE [LARGE SCALE GENOMIC DNA]</scope>
</reference>
<evidence type="ECO:0000313" key="1">
    <source>
        <dbReference type="EMBL" id="CAB3221537.1"/>
    </source>
</evidence>
<dbReference type="EMBL" id="CADEBD010000046">
    <property type="protein sequence ID" value="CAB3221537.1"/>
    <property type="molecule type" value="Genomic_DNA"/>
</dbReference>
<sequence length="81" mass="8934">MHSPWASVTECYQMTPRRNRVSAVSLPRESATCVATAQRRGGGRCPPLPAPHRIAVLRPPRLKVLPTDQHSALDARAKRTP</sequence>
<proteinExistence type="predicted"/>
<dbReference type="AlphaFoldDB" id="A0A8S0YST2"/>
<dbReference type="OrthoDB" id="19182at2759"/>
<organism evidence="1 2">
    <name type="scientific">Arctia plantaginis</name>
    <name type="common">Wood tiger moth</name>
    <name type="synonym">Phalaena plantaginis</name>
    <dbReference type="NCBI Taxonomy" id="874455"/>
    <lineage>
        <taxon>Eukaryota</taxon>
        <taxon>Metazoa</taxon>
        <taxon>Ecdysozoa</taxon>
        <taxon>Arthropoda</taxon>
        <taxon>Hexapoda</taxon>
        <taxon>Insecta</taxon>
        <taxon>Pterygota</taxon>
        <taxon>Neoptera</taxon>
        <taxon>Endopterygota</taxon>
        <taxon>Lepidoptera</taxon>
        <taxon>Glossata</taxon>
        <taxon>Ditrysia</taxon>
        <taxon>Noctuoidea</taxon>
        <taxon>Erebidae</taxon>
        <taxon>Arctiinae</taxon>
        <taxon>Arctia</taxon>
    </lineage>
</organism>
<accession>A0A8S0YST2</accession>
<protein>
    <submittedName>
        <fullName evidence="1">Uncharacterized protein</fullName>
    </submittedName>
</protein>
<evidence type="ECO:0000313" key="2">
    <source>
        <dbReference type="Proteomes" id="UP000494256"/>
    </source>
</evidence>
<comment type="caution">
    <text evidence="1">The sequence shown here is derived from an EMBL/GenBank/DDBJ whole genome shotgun (WGS) entry which is preliminary data.</text>
</comment>
<gene>
    <name evidence="1" type="ORF">APLA_LOCUS869</name>
</gene>